<evidence type="ECO:0000313" key="5">
    <source>
        <dbReference type="EMBL" id="CAH0993342.1"/>
    </source>
</evidence>
<dbReference type="GO" id="GO:0016787">
    <property type="term" value="F:hydrolase activity"/>
    <property type="evidence" value="ECO:0007669"/>
    <property type="project" value="UniProtKB-KW"/>
</dbReference>
<sequence length="370" mass="39859">MKSVLKLFGWPTICGFLLAAVIILAFPRYFSSSTQPQVDSSRQDQQPLSYADAVSIAAPSVVSIYTAKQSPQQQHPLMQDPFFKHYFDNSDTPRQQRIERSLGSGVIIDAKGYILTNHHVVDSADQILVSLLDGRESLAVVVGSDPETDLAVLKIELPELTPIVFGQPEQARVGDVVLALGNPFGFGHTVTQGIISATGRYGLALNTYENYIQTDADINPGNSGGALIDVYGRLIGINSAIWSKTGGSQGIGLAIPADIASNILNQIIQHGQVVRGWLGIEVQEISSASNRNPSGLVISAIYRNSPAARAGLMANDNILKIDNKPLINGRMGMTQVASLQPGQVIEIEVSRDNQPLQLRLTVGKRPAEEQ</sequence>
<evidence type="ECO:0000256" key="2">
    <source>
        <dbReference type="ARBA" id="ARBA00022801"/>
    </source>
</evidence>
<dbReference type="InterPro" id="IPR036034">
    <property type="entry name" value="PDZ_sf"/>
</dbReference>
<dbReference type="SUPFAM" id="SSF50494">
    <property type="entry name" value="Trypsin-like serine proteases"/>
    <property type="match status" value="1"/>
</dbReference>
<feature type="transmembrane region" description="Helical" evidence="3">
    <location>
        <begin position="7"/>
        <end position="30"/>
    </location>
</feature>
<evidence type="ECO:0000256" key="1">
    <source>
        <dbReference type="ARBA" id="ARBA00022670"/>
    </source>
</evidence>
<dbReference type="PANTHER" id="PTHR43343">
    <property type="entry name" value="PEPTIDASE S12"/>
    <property type="match status" value="1"/>
</dbReference>
<protein>
    <submittedName>
        <fullName evidence="5">Serine endoprotease DegS</fullName>
        <ecNumber evidence="5">3.4.21.107</ecNumber>
    </submittedName>
</protein>
<dbReference type="SUPFAM" id="SSF50156">
    <property type="entry name" value="PDZ domain-like"/>
    <property type="match status" value="1"/>
</dbReference>
<evidence type="ECO:0000259" key="4">
    <source>
        <dbReference type="PROSITE" id="PS50106"/>
    </source>
</evidence>
<dbReference type="EC" id="3.4.21.107" evidence="5"/>
<dbReference type="InterPro" id="IPR001478">
    <property type="entry name" value="PDZ"/>
</dbReference>
<dbReference type="InterPro" id="IPR051201">
    <property type="entry name" value="Chloro_Bact_Ser_Proteases"/>
</dbReference>
<comment type="caution">
    <text evidence="5">The sequence shown here is derived from an EMBL/GenBank/DDBJ whole genome shotgun (WGS) entry which is preliminary data.</text>
</comment>
<dbReference type="Pfam" id="PF13180">
    <property type="entry name" value="PDZ_2"/>
    <property type="match status" value="1"/>
</dbReference>
<keyword evidence="3" id="KW-1133">Transmembrane helix</keyword>
<keyword evidence="6" id="KW-1185">Reference proteome</keyword>
<gene>
    <name evidence="5" type="primary">degS</name>
    <name evidence="5" type="ORF">SIN8267_03490</name>
</gene>
<dbReference type="InterPro" id="IPR009003">
    <property type="entry name" value="Peptidase_S1_PA"/>
</dbReference>
<accession>A0ABM9AJV7</accession>
<dbReference type="PROSITE" id="PS50106">
    <property type="entry name" value="PDZ"/>
    <property type="match status" value="1"/>
</dbReference>
<dbReference type="Gene3D" id="2.40.10.120">
    <property type="match status" value="1"/>
</dbReference>
<name>A0ABM9AJV7_9GAMM</name>
<feature type="domain" description="PDZ" evidence="4">
    <location>
        <begin position="267"/>
        <end position="329"/>
    </location>
</feature>
<reference evidence="5" key="1">
    <citation type="submission" date="2021-12" db="EMBL/GenBank/DDBJ databases">
        <authorList>
            <person name="Rodrigo-Torres L."/>
            <person name="Arahal R. D."/>
            <person name="Lucena T."/>
        </authorList>
    </citation>
    <scope>NUCLEOTIDE SEQUENCE</scope>
    <source>
        <strain evidence="5">CECT 8267</strain>
    </source>
</reference>
<dbReference type="SMART" id="SM00228">
    <property type="entry name" value="PDZ"/>
    <property type="match status" value="1"/>
</dbReference>
<proteinExistence type="predicted"/>
<dbReference type="PRINTS" id="PR00834">
    <property type="entry name" value="PROTEASES2C"/>
</dbReference>
<evidence type="ECO:0000256" key="3">
    <source>
        <dbReference type="SAM" id="Phobius"/>
    </source>
</evidence>
<dbReference type="PANTHER" id="PTHR43343:SF3">
    <property type="entry name" value="PROTEASE DO-LIKE 8, CHLOROPLASTIC"/>
    <property type="match status" value="1"/>
</dbReference>
<evidence type="ECO:0000313" key="6">
    <source>
        <dbReference type="Proteomes" id="UP000838100"/>
    </source>
</evidence>
<dbReference type="Gene3D" id="2.30.42.10">
    <property type="match status" value="1"/>
</dbReference>
<dbReference type="EMBL" id="CAKLPX010000007">
    <property type="protein sequence ID" value="CAH0993342.1"/>
    <property type="molecule type" value="Genomic_DNA"/>
</dbReference>
<keyword evidence="2 5" id="KW-0378">Hydrolase</keyword>
<keyword evidence="1" id="KW-0645">Protease</keyword>
<dbReference type="InterPro" id="IPR001940">
    <property type="entry name" value="Peptidase_S1C"/>
</dbReference>
<organism evidence="5 6">
    <name type="scientific">Sinobacterium norvegicum</name>
    <dbReference type="NCBI Taxonomy" id="1641715"/>
    <lineage>
        <taxon>Bacteria</taxon>
        <taxon>Pseudomonadati</taxon>
        <taxon>Pseudomonadota</taxon>
        <taxon>Gammaproteobacteria</taxon>
        <taxon>Cellvibrionales</taxon>
        <taxon>Spongiibacteraceae</taxon>
        <taxon>Sinobacterium</taxon>
    </lineage>
</organism>
<dbReference type="RefSeq" id="WP_237446024.1">
    <property type="nucleotide sequence ID" value="NZ_CAKLPX010000007.1"/>
</dbReference>
<dbReference type="Pfam" id="PF13365">
    <property type="entry name" value="Trypsin_2"/>
    <property type="match status" value="1"/>
</dbReference>
<keyword evidence="3" id="KW-0812">Transmembrane</keyword>
<dbReference type="Proteomes" id="UP000838100">
    <property type="component" value="Unassembled WGS sequence"/>
</dbReference>
<keyword evidence="3" id="KW-0472">Membrane</keyword>